<keyword evidence="2" id="KW-1185">Reference proteome</keyword>
<dbReference type="AlphaFoldDB" id="A0AAN4ZP88"/>
<name>A0AAN4ZP88_9BILA</name>
<organism evidence="1 2">
    <name type="scientific">Pristionchus mayeri</name>
    <dbReference type="NCBI Taxonomy" id="1317129"/>
    <lineage>
        <taxon>Eukaryota</taxon>
        <taxon>Metazoa</taxon>
        <taxon>Ecdysozoa</taxon>
        <taxon>Nematoda</taxon>
        <taxon>Chromadorea</taxon>
        <taxon>Rhabditida</taxon>
        <taxon>Rhabditina</taxon>
        <taxon>Diplogasteromorpha</taxon>
        <taxon>Diplogasteroidea</taxon>
        <taxon>Neodiplogasteridae</taxon>
        <taxon>Pristionchus</taxon>
    </lineage>
</organism>
<accession>A0AAN4ZP88</accession>
<protein>
    <submittedName>
        <fullName evidence="1">Uncharacterized protein</fullName>
    </submittedName>
</protein>
<dbReference type="EMBL" id="BTRK01000003">
    <property type="protein sequence ID" value="GMR40620.1"/>
    <property type="molecule type" value="Genomic_DNA"/>
</dbReference>
<dbReference type="Proteomes" id="UP001328107">
    <property type="component" value="Unassembled WGS sequence"/>
</dbReference>
<comment type="caution">
    <text evidence="1">The sequence shown here is derived from an EMBL/GenBank/DDBJ whole genome shotgun (WGS) entry which is preliminary data.</text>
</comment>
<sequence>MAATAPRKTFRLKENSVTLREEVPLTDKQRAKLRNFVVNWNSSCIDVLPTTKIVHKELAERKLDLNICAFITVGTLDDLRVFPLPKHHQGHRCEPRWPPQPKYPWWASYLAFNVYATIEKNLQPITVSREEIRVTFRVPELCV</sequence>
<evidence type="ECO:0000313" key="1">
    <source>
        <dbReference type="EMBL" id="GMR40620.1"/>
    </source>
</evidence>
<gene>
    <name evidence="1" type="ORF">PMAYCL1PPCAC_10815</name>
</gene>
<feature type="non-terminal residue" evidence="1">
    <location>
        <position position="143"/>
    </location>
</feature>
<evidence type="ECO:0000313" key="2">
    <source>
        <dbReference type="Proteomes" id="UP001328107"/>
    </source>
</evidence>
<proteinExistence type="predicted"/>
<reference evidence="2" key="1">
    <citation type="submission" date="2022-10" db="EMBL/GenBank/DDBJ databases">
        <title>Genome assembly of Pristionchus species.</title>
        <authorList>
            <person name="Yoshida K."/>
            <person name="Sommer R.J."/>
        </authorList>
    </citation>
    <scope>NUCLEOTIDE SEQUENCE [LARGE SCALE GENOMIC DNA]</scope>
    <source>
        <strain evidence="2">RS5460</strain>
    </source>
</reference>